<protein>
    <submittedName>
        <fullName evidence="4">C-type lectin domain-containing protein</fullName>
    </submittedName>
</protein>
<dbReference type="Proteomes" id="UP000492821">
    <property type="component" value="Unassembled WGS sequence"/>
</dbReference>
<accession>A0A7E4W253</accession>
<evidence type="ECO:0000313" key="4">
    <source>
        <dbReference type="WBParaSite" id="Pan_g6396.t1"/>
    </source>
</evidence>
<evidence type="ECO:0000256" key="1">
    <source>
        <dbReference type="SAM" id="MobiDB-lite"/>
    </source>
</evidence>
<reference evidence="4" key="2">
    <citation type="submission" date="2020-10" db="UniProtKB">
        <authorList>
            <consortium name="WormBaseParasite"/>
        </authorList>
    </citation>
    <scope>IDENTIFICATION</scope>
</reference>
<organism evidence="3 4">
    <name type="scientific">Panagrellus redivivus</name>
    <name type="common">Microworm</name>
    <dbReference type="NCBI Taxonomy" id="6233"/>
    <lineage>
        <taxon>Eukaryota</taxon>
        <taxon>Metazoa</taxon>
        <taxon>Ecdysozoa</taxon>
        <taxon>Nematoda</taxon>
        <taxon>Chromadorea</taxon>
        <taxon>Rhabditida</taxon>
        <taxon>Tylenchina</taxon>
        <taxon>Panagrolaimomorpha</taxon>
        <taxon>Panagrolaimoidea</taxon>
        <taxon>Panagrolaimidae</taxon>
        <taxon>Panagrellus</taxon>
    </lineage>
</organism>
<feature type="chain" id="PRO_5028862855" evidence="2">
    <location>
        <begin position="23"/>
        <end position="179"/>
    </location>
</feature>
<evidence type="ECO:0000256" key="2">
    <source>
        <dbReference type="SAM" id="SignalP"/>
    </source>
</evidence>
<dbReference type="WBParaSite" id="Pan_g6396.t1">
    <property type="protein sequence ID" value="Pan_g6396.t1"/>
    <property type="gene ID" value="Pan_g6396"/>
</dbReference>
<name>A0A7E4W253_PANRE</name>
<keyword evidence="3" id="KW-1185">Reference proteome</keyword>
<keyword evidence="2" id="KW-0732">Signal</keyword>
<sequence>MSYRSILLGIFVFAAIVRQGTSEEEGPECYFVKSRPNQCLYFIDNYEESQCEDEFGGSCYIPQSVDDLKEIRVVMFWKSLNYEKVATGLQFSEDRKVFVPRRITDYWKSEKSNITVAPKDVNYDGSNGKYVVMSWDLEAGKAFTTSVDQLDPSTPMLCQRTARKPRDKPAPGPFGFPLA</sequence>
<evidence type="ECO:0000313" key="3">
    <source>
        <dbReference type="Proteomes" id="UP000492821"/>
    </source>
</evidence>
<dbReference type="AlphaFoldDB" id="A0A7E4W253"/>
<proteinExistence type="predicted"/>
<feature type="signal peptide" evidence="2">
    <location>
        <begin position="1"/>
        <end position="22"/>
    </location>
</feature>
<feature type="region of interest" description="Disordered" evidence="1">
    <location>
        <begin position="160"/>
        <end position="179"/>
    </location>
</feature>
<reference evidence="3" key="1">
    <citation type="journal article" date="2013" name="Genetics">
        <title>The draft genome and transcriptome of Panagrellus redivivus are shaped by the harsh demands of a free-living lifestyle.</title>
        <authorList>
            <person name="Srinivasan J."/>
            <person name="Dillman A.R."/>
            <person name="Macchietto M.G."/>
            <person name="Heikkinen L."/>
            <person name="Lakso M."/>
            <person name="Fracchia K.M."/>
            <person name="Antoshechkin I."/>
            <person name="Mortazavi A."/>
            <person name="Wong G."/>
            <person name="Sternberg P.W."/>
        </authorList>
    </citation>
    <scope>NUCLEOTIDE SEQUENCE [LARGE SCALE GENOMIC DNA]</scope>
    <source>
        <strain evidence="3">MT8872</strain>
    </source>
</reference>
<feature type="compositionally biased region" description="Pro residues" evidence="1">
    <location>
        <begin position="170"/>
        <end position="179"/>
    </location>
</feature>